<dbReference type="Gene3D" id="3.40.50.300">
    <property type="entry name" value="P-loop containing nucleotide triphosphate hydrolases"/>
    <property type="match status" value="3"/>
</dbReference>
<feature type="region of interest" description="Disordered" evidence="13">
    <location>
        <begin position="313"/>
        <end position="366"/>
    </location>
</feature>
<dbReference type="GO" id="GO:0000725">
    <property type="term" value="P:recombinational repair"/>
    <property type="evidence" value="ECO:0007669"/>
    <property type="project" value="TreeGrafter"/>
</dbReference>
<keyword evidence="12" id="KW-0175">Coiled coil</keyword>
<evidence type="ECO:0000256" key="1">
    <source>
        <dbReference type="ARBA" id="ARBA00009922"/>
    </source>
</evidence>
<dbReference type="InterPro" id="IPR000212">
    <property type="entry name" value="DNA_helicase_UvrD/REP"/>
</dbReference>
<dbReference type="CDD" id="cd14014">
    <property type="entry name" value="STKc_PknB_like"/>
    <property type="match status" value="1"/>
</dbReference>
<evidence type="ECO:0000259" key="14">
    <source>
        <dbReference type="PROSITE" id="PS50011"/>
    </source>
</evidence>
<evidence type="ECO:0000256" key="9">
    <source>
        <dbReference type="ARBA" id="ARBA00034808"/>
    </source>
</evidence>
<comment type="catalytic activity">
    <reaction evidence="8">
        <text>Couples ATP hydrolysis with the unwinding of duplex DNA by translocating in the 3'-5' direction.</text>
        <dbReference type="EC" id="5.6.2.4"/>
    </reaction>
</comment>
<dbReference type="eggNOG" id="arCOG03682">
    <property type="taxonomic scope" value="Archaea"/>
</dbReference>
<dbReference type="PROSITE" id="PS51198">
    <property type="entry name" value="UVRD_HELICASE_ATP_BIND"/>
    <property type="match status" value="1"/>
</dbReference>
<keyword evidence="2 11" id="KW-0547">Nucleotide-binding</keyword>
<dbReference type="SUPFAM" id="SSF56112">
    <property type="entry name" value="Protein kinase-like (PK-like)"/>
    <property type="match status" value="1"/>
</dbReference>
<feature type="domain" description="UvrD-like helicase ATP-binding" evidence="15">
    <location>
        <begin position="781"/>
        <end position="1241"/>
    </location>
</feature>
<evidence type="ECO:0000256" key="3">
    <source>
        <dbReference type="ARBA" id="ARBA00022801"/>
    </source>
</evidence>
<accession>U1NJ14</accession>
<sequence length="1526" mass="172175">MPGLSGTGQPTTAPRCPEMSVSYKMISTADTQPIHTSELYDIYRVEVQHGNSTTPLAIKQPATDQTISAAFAERFSERAEKWAALSAVESADNADTISAGDHIVDVIEWSDSPVPWLALEYMDGGSLATRLESGDLPLEQALWIGYSVCRALLHAHQNGVVHQDIKPGNILFRQTNGRWPFPKIGDWGSAKTLMDTIDHQDMTVSYAAPEQLDSDSFGQPDQSTDLYQVGTLVYRLVTGKLPFDGDAATIRQHKLTTDPIPPSHRADVPEAFDEVLMPAIQQSKTARYDTIVYLRDELDGLRDVYGKNVGISTGSSMNHHNTGLNEASQAVSETRSAATDTTQHDQSNDESAADRADSVGSWEKTRERLDERKNRRTYAICPDFLRGLFFATLEADIESAETRRDDCKSQFDELRTEAREQRHLIEEEAYNAQLLGEAFADDANETARRLERLQTDLGGLLGESRDYLRASEQRTIETLCADLHEYEQYLRSKYKLTQAVETIGPKLESATESVDTTLSEGQLLTTDQEDEMMSSLNEISQSLRTVRQQLRTEPLSDADLRQLDTMVETEASLRSQVTDNNPNIAQSRVATLIADIEPIIERVNAALQDARQEGAPLPVNLDELQSEIERGQSRLAEFQETRAPEYLTDPQREQITTFQSELQAAETFIRAKSDFEGVYERLETELRECSVTIDDTLDMDHYLTDAEARQCLESIETVRTSFENTSPRLEPLAEVDKAAYAEIDTTLDSLESRVHEYNEQFLNQELDRFNNTFSGLGNEELTLNDSQNVAVMTNEVHNRVIAGPGTGKTFSLACRAKYLVDKGTPPDRILALSFNRDAASEISSRINDLFGITNIDARTLHSMGGKITRKANPDHTTLVNVQRMREIGRYRRQLLDEDPTFRHHYEQFQEAWQSEQLSMDHQEQKQYVESLKYSSSKTRRGETLDPTAHQERDAHRKIADMLFEYGIEYRYRQFDAAVREMSDETVIPDFTLPDQNVTIEYYPSSRVQSQKDQYNKKQTLKLSRQAQQQAHPDRKVIAIHGDDHSLETIPKLIRAKLDTQGVDMSSRRSERDQINAAYTHVKTITEVEEALSEFVKKAKSTGFEPSDLERLDKEEDPMVYHFSHAAAILLNVYQDTYDRYDALDYEDMILEAVDLLTEGVVSTEFNYDHFLIDEFQDLDRAQIRMVQELLNINDRPHLYAVGDDWQSINGFRGARPEYFTDFEDNFSPAETTELTVNYRCPPAVVDASNRLMSERSGVVPKSLEAESSAETIPTVHRVGGQDEFQYVTNGVHCICQLVGESVSKAGRSPDEILVIARNERGSRFMREIREGLEDRGIPIGDSDGVRVTTAHSAKGTEAEHVIIANAAANRSDGFPSTGNGNQLTKVVDPQETKLAEERRLFYVAITRTKDRLDIQTDSAAVSPFITDIEEFIETVHVPFNTDCDRVNIECVAKSTAQRSRWEIEQLGTLRLKNGYEFNYVVSGDGESESVETLTQGTAYQLSGIKVDEYDNRPQLKIDADTKVSRE</sequence>
<evidence type="ECO:0000256" key="5">
    <source>
        <dbReference type="ARBA" id="ARBA00022840"/>
    </source>
</evidence>
<dbReference type="InterPro" id="IPR014017">
    <property type="entry name" value="DNA_helicase_UvrD-like_C"/>
</dbReference>
<dbReference type="PROSITE" id="PS50011">
    <property type="entry name" value="PROTEIN_KINASE_DOM"/>
    <property type="match status" value="1"/>
</dbReference>
<feature type="region of interest" description="Disordered" evidence="13">
    <location>
        <begin position="931"/>
        <end position="952"/>
    </location>
</feature>
<evidence type="ECO:0000256" key="10">
    <source>
        <dbReference type="ARBA" id="ARBA00048988"/>
    </source>
</evidence>
<evidence type="ECO:0000256" key="8">
    <source>
        <dbReference type="ARBA" id="ARBA00034617"/>
    </source>
</evidence>
<keyword evidence="7" id="KW-0413">Isomerase</keyword>
<name>U1NJ14_9EURY</name>
<dbReference type="SMART" id="SM00220">
    <property type="entry name" value="S_TKc"/>
    <property type="match status" value="1"/>
</dbReference>
<dbReference type="Proteomes" id="UP000030710">
    <property type="component" value="Unassembled WGS sequence"/>
</dbReference>
<protein>
    <recommendedName>
        <fullName evidence="9">DNA 3'-5' helicase</fullName>
        <ecNumber evidence="9">5.6.2.4</ecNumber>
    </recommendedName>
</protein>
<comment type="catalytic activity">
    <reaction evidence="10">
        <text>ATP + H2O = ADP + phosphate + H(+)</text>
        <dbReference type="Rhea" id="RHEA:13065"/>
        <dbReference type="ChEBI" id="CHEBI:15377"/>
        <dbReference type="ChEBI" id="CHEBI:15378"/>
        <dbReference type="ChEBI" id="CHEBI:30616"/>
        <dbReference type="ChEBI" id="CHEBI:43474"/>
        <dbReference type="ChEBI" id="CHEBI:456216"/>
        <dbReference type="EC" id="5.6.2.4"/>
    </reaction>
</comment>
<dbReference type="EMBL" id="KE356561">
    <property type="protein sequence ID" value="ERG97235.1"/>
    <property type="molecule type" value="Genomic_DNA"/>
</dbReference>
<feature type="compositionally biased region" description="Basic and acidic residues" evidence="13">
    <location>
        <begin position="342"/>
        <end position="366"/>
    </location>
</feature>
<evidence type="ECO:0000256" key="11">
    <source>
        <dbReference type="PROSITE-ProRule" id="PRU00560"/>
    </source>
</evidence>
<organism evidence="16 17">
    <name type="scientific">Haloquadratum walsbyi J07HQW2</name>
    <dbReference type="NCBI Taxonomy" id="1238425"/>
    <lineage>
        <taxon>Archaea</taxon>
        <taxon>Methanobacteriati</taxon>
        <taxon>Methanobacteriota</taxon>
        <taxon>Stenosarchaea group</taxon>
        <taxon>Halobacteria</taxon>
        <taxon>Halobacteriales</taxon>
        <taxon>Haloferacaceae</taxon>
        <taxon>Haloquadratum</taxon>
    </lineage>
</organism>
<dbReference type="STRING" id="1238425.J07HQW2_03721"/>
<evidence type="ECO:0000256" key="7">
    <source>
        <dbReference type="ARBA" id="ARBA00023235"/>
    </source>
</evidence>
<feature type="binding site" evidence="11">
    <location>
        <begin position="802"/>
        <end position="809"/>
    </location>
    <ligand>
        <name>ATP</name>
        <dbReference type="ChEBI" id="CHEBI:30616"/>
    </ligand>
</feature>
<evidence type="ECO:0000313" key="16">
    <source>
        <dbReference type="EMBL" id="ERG97235.1"/>
    </source>
</evidence>
<dbReference type="GO" id="GO:0004672">
    <property type="term" value="F:protein kinase activity"/>
    <property type="evidence" value="ECO:0007669"/>
    <property type="project" value="InterPro"/>
</dbReference>
<dbReference type="PANTHER" id="PTHR11070">
    <property type="entry name" value="UVRD / RECB / PCRA DNA HELICASE FAMILY MEMBER"/>
    <property type="match status" value="1"/>
</dbReference>
<dbReference type="GO" id="GO:0005524">
    <property type="term" value="F:ATP binding"/>
    <property type="evidence" value="ECO:0007669"/>
    <property type="project" value="UniProtKB-UniRule"/>
</dbReference>
<dbReference type="RefSeq" id="WP_021056696.1">
    <property type="nucleotide sequence ID" value="NZ_KE356561.1"/>
</dbReference>
<dbReference type="Gene3D" id="1.10.510.10">
    <property type="entry name" value="Transferase(Phosphotransferase) domain 1"/>
    <property type="match status" value="1"/>
</dbReference>
<dbReference type="InterPro" id="IPR014016">
    <property type="entry name" value="UvrD-like_ATP-bd"/>
</dbReference>
<evidence type="ECO:0000313" key="17">
    <source>
        <dbReference type="Proteomes" id="UP000030710"/>
    </source>
</evidence>
<dbReference type="InterPro" id="IPR000719">
    <property type="entry name" value="Prot_kinase_dom"/>
</dbReference>
<evidence type="ECO:0000256" key="13">
    <source>
        <dbReference type="SAM" id="MobiDB-lite"/>
    </source>
</evidence>
<feature type="domain" description="Protein kinase" evidence="14">
    <location>
        <begin position="28"/>
        <end position="299"/>
    </location>
</feature>
<dbReference type="InterPro" id="IPR013986">
    <property type="entry name" value="DExx_box_DNA_helicase_dom_sf"/>
</dbReference>
<evidence type="ECO:0000256" key="6">
    <source>
        <dbReference type="ARBA" id="ARBA00023125"/>
    </source>
</evidence>
<dbReference type="GO" id="GO:0016787">
    <property type="term" value="F:hydrolase activity"/>
    <property type="evidence" value="ECO:0007669"/>
    <property type="project" value="UniProtKB-UniRule"/>
</dbReference>
<dbReference type="eggNOG" id="arCOG00798">
    <property type="taxonomic scope" value="Archaea"/>
</dbReference>
<dbReference type="eggNOG" id="arCOG00797">
    <property type="taxonomic scope" value="Archaea"/>
</dbReference>
<dbReference type="Pfam" id="PF13361">
    <property type="entry name" value="UvrD_C"/>
    <property type="match status" value="1"/>
</dbReference>
<evidence type="ECO:0000259" key="15">
    <source>
        <dbReference type="PROSITE" id="PS51198"/>
    </source>
</evidence>
<keyword evidence="3 11" id="KW-0378">Hydrolase</keyword>
<keyword evidence="5 11" id="KW-0067">ATP-binding</keyword>
<dbReference type="EC" id="5.6.2.4" evidence="9"/>
<dbReference type="HOGENOM" id="CLU_247470_0_0_2"/>
<dbReference type="GO" id="GO:0003677">
    <property type="term" value="F:DNA binding"/>
    <property type="evidence" value="ECO:0007669"/>
    <property type="project" value="UniProtKB-KW"/>
</dbReference>
<dbReference type="PROSITE" id="PS00108">
    <property type="entry name" value="PROTEIN_KINASE_ST"/>
    <property type="match status" value="1"/>
</dbReference>
<dbReference type="Gene3D" id="1.10.10.160">
    <property type="match status" value="1"/>
</dbReference>
<dbReference type="GO" id="GO:0043138">
    <property type="term" value="F:3'-5' DNA helicase activity"/>
    <property type="evidence" value="ECO:0007669"/>
    <property type="project" value="UniProtKB-EC"/>
</dbReference>
<dbReference type="SUPFAM" id="SSF52540">
    <property type="entry name" value="P-loop containing nucleoside triphosphate hydrolases"/>
    <property type="match status" value="1"/>
</dbReference>
<dbReference type="Pfam" id="PF00069">
    <property type="entry name" value="Pkinase"/>
    <property type="match status" value="1"/>
</dbReference>
<feature type="compositionally biased region" description="Basic and acidic residues" evidence="13">
    <location>
        <begin position="939"/>
        <end position="952"/>
    </location>
</feature>
<feature type="compositionally biased region" description="Polar residues" evidence="13">
    <location>
        <begin position="313"/>
        <end position="341"/>
    </location>
</feature>
<dbReference type="eggNOG" id="arCOG00368">
    <property type="taxonomic scope" value="Archaea"/>
</dbReference>
<gene>
    <name evidence="16" type="ORF">J07HQW2_03721</name>
</gene>
<evidence type="ECO:0000256" key="2">
    <source>
        <dbReference type="ARBA" id="ARBA00022741"/>
    </source>
</evidence>
<dbReference type="InterPro" id="IPR011009">
    <property type="entry name" value="Kinase-like_dom_sf"/>
</dbReference>
<keyword evidence="4 11" id="KW-0347">Helicase</keyword>
<evidence type="ECO:0000256" key="4">
    <source>
        <dbReference type="ARBA" id="ARBA00022806"/>
    </source>
</evidence>
<feature type="coiled-coil region" evidence="12">
    <location>
        <begin position="390"/>
        <end position="417"/>
    </location>
</feature>
<reference evidence="16 17" key="1">
    <citation type="journal article" date="2013" name="PLoS ONE">
        <title>Assembly-driven community genomics of a hypersaline microbial ecosystem.</title>
        <authorList>
            <person name="Podell S."/>
            <person name="Ugalde J.A."/>
            <person name="Narasingarao P."/>
            <person name="Banfield J.F."/>
            <person name="Heidelberg K.B."/>
            <person name="Allen E.E."/>
        </authorList>
    </citation>
    <scope>NUCLEOTIDE SEQUENCE [LARGE SCALE GENOMIC DNA]</scope>
    <source>
        <strain evidence="17">J07HQW2</strain>
    </source>
</reference>
<dbReference type="InterPro" id="IPR008271">
    <property type="entry name" value="Ser/Thr_kinase_AS"/>
</dbReference>
<keyword evidence="6" id="KW-0238">DNA-binding</keyword>
<comment type="similarity">
    <text evidence="1">Belongs to the helicase family. UvrD subfamily.</text>
</comment>
<dbReference type="InterPro" id="IPR027417">
    <property type="entry name" value="P-loop_NTPase"/>
</dbReference>
<dbReference type="Pfam" id="PF00580">
    <property type="entry name" value="UvrD-helicase"/>
    <property type="match status" value="1"/>
</dbReference>
<feature type="coiled-coil region" evidence="12">
    <location>
        <begin position="740"/>
        <end position="767"/>
    </location>
</feature>
<evidence type="ECO:0000256" key="12">
    <source>
        <dbReference type="SAM" id="Coils"/>
    </source>
</evidence>
<dbReference type="PANTHER" id="PTHR11070:SF2">
    <property type="entry name" value="ATP-DEPENDENT DNA HELICASE SRS2"/>
    <property type="match status" value="1"/>
</dbReference>
<proteinExistence type="inferred from homology"/>